<dbReference type="InterPro" id="IPR051397">
    <property type="entry name" value="Zn-ADH-like_protein"/>
</dbReference>
<feature type="domain" description="Enoyl reductase (ER)" evidence="1">
    <location>
        <begin position="18"/>
        <end position="343"/>
    </location>
</feature>
<reference evidence="2" key="1">
    <citation type="journal article" date="2020" name="Stud. Mycol.">
        <title>101 Dothideomycetes genomes: a test case for predicting lifestyles and emergence of pathogens.</title>
        <authorList>
            <person name="Haridas S."/>
            <person name="Albert R."/>
            <person name="Binder M."/>
            <person name="Bloem J."/>
            <person name="Labutti K."/>
            <person name="Salamov A."/>
            <person name="Andreopoulos B."/>
            <person name="Baker S."/>
            <person name="Barry K."/>
            <person name="Bills G."/>
            <person name="Bluhm B."/>
            <person name="Cannon C."/>
            <person name="Castanera R."/>
            <person name="Culley D."/>
            <person name="Daum C."/>
            <person name="Ezra D."/>
            <person name="Gonzalez J."/>
            <person name="Henrissat B."/>
            <person name="Kuo A."/>
            <person name="Liang C."/>
            <person name="Lipzen A."/>
            <person name="Lutzoni F."/>
            <person name="Magnuson J."/>
            <person name="Mondo S."/>
            <person name="Nolan M."/>
            <person name="Ohm R."/>
            <person name="Pangilinan J."/>
            <person name="Park H.-J."/>
            <person name="Ramirez L."/>
            <person name="Alfaro M."/>
            <person name="Sun H."/>
            <person name="Tritt A."/>
            <person name="Yoshinaga Y."/>
            <person name="Zwiers L.-H."/>
            <person name="Turgeon B."/>
            <person name="Goodwin S."/>
            <person name="Spatafora J."/>
            <person name="Crous P."/>
            <person name="Grigoriev I."/>
        </authorList>
    </citation>
    <scope>NUCLEOTIDE SEQUENCE</scope>
    <source>
        <strain evidence="2">CBS 133067</strain>
    </source>
</reference>
<gene>
    <name evidence="2" type="ORF">NA57DRAFT_52382</name>
</gene>
<dbReference type="InterPro" id="IPR020843">
    <property type="entry name" value="ER"/>
</dbReference>
<comment type="caution">
    <text evidence="2">The sequence shown here is derived from an EMBL/GenBank/DDBJ whole genome shotgun (WGS) entry which is preliminary data.</text>
</comment>
<proteinExistence type="predicted"/>
<dbReference type="PANTHER" id="PTHR43677">
    <property type="entry name" value="SHORT-CHAIN DEHYDROGENASE/REDUCTASE"/>
    <property type="match status" value="1"/>
</dbReference>
<dbReference type="InterPro" id="IPR013149">
    <property type="entry name" value="ADH-like_C"/>
</dbReference>
<dbReference type="SMART" id="SM00829">
    <property type="entry name" value="PKS_ER"/>
    <property type="match status" value="1"/>
</dbReference>
<dbReference type="SUPFAM" id="SSF50129">
    <property type="entry name" value="GroES-like"/>
    <property type="match status" value="1"/>
</dbReference>
<evidence type="ECO:0000313" key="2">
    <source>
        <dbReference type="EMBL" id="KAF2102830.1"/>
    </source>
</evidence>
<dbReference type="Pfam" id="PF00107">
    <property type="entry name" value="ADH_zinc_N"/>
    <property type="match status" value="1"/>
</dbReference>
<dbReference type="OrthoDB" id="10257049at2759"/>
<protein>
    <submittedName>
        <fullName evidence="2">Zeta-crystallin</fullName>
    </submittedName>
</protein>
<dbReference type="AlphaFoldDB" id="A0A9P4IJQ3"/>
<dbReference type="PANTHER" id="PTHR43677:SF4">
    <property type="entry name" value="QUINONE OXIDOREDUCTASE-LIKE PROTEIN 2"/>
    <property type="match status" value="1"/>
</dbReference>
<dbReference type="SUPFAM" id="SSF51735">
    <property type="entry name" value="NAD(P)-binding Rossmann-fold domains"/>
    <property type="match status" value="1"/>
</dbReference>
<dbReference type="GO" id="GO:0005739">
    <property type="term" value="C:mitochondrion"/>
    <property type="evidence" value="ECO:0007669"/>
    <property type="project" value="TreeGrafter"/>
</dbReference>
<organism evidence="2 3">
    <name type="scientific">Rhizodiscina lignyota</name>
    <dbReference type="NCBI Taxonomy" id="1504668"/>
    <lineage>
        <taxon>Eukaryota</taxon>
        <taxon>Fungi</taxon>
        <taxon>Dikarya</taxon>
        <taxon>Ascomycota</taxon>
        <taxon>Pezizomycotina</taxon>
        <taxon>Dothideomycetes</taxon>
        <taxon>Pleosporomycetidae</taxon>
        <taxon>Aulographales</taxon>
        <taxon>Rhizodiscinaceae</taxon>
        <taxon>Rhizodiscina</taxon>
    </lineage>
</organism>
<dbReference type="Gene3D" id="3.40.50.720">
    <property type="entry name" value="NAD(P)-binding Rossmann-like Domain"/>
    <property type="match status" value="1"/>
</dbReference>
<evidence type="ECO:0000259" key="1">
    <source>
        <dbReference type="SMART" id="SM00829"/>
    </source>
</evidence>
<evidence type="ECO:0000313" key="3">
    <source>
        <dbReference type="Proteomes" id="UP000799772"/>
    </source>
</evidence>
<dbReference type="Gene3D" id="3.90.180.10">
    <property type="entry name" value="Medium-chain alcohol dehydrogenases, catalytic domain"/>
    <property type="match status" value="1"/>
</dbReference>
<name>A0A9P4IJQ3_9PEZI</name>
<sequence length="358" mass="38581">MALPDEIEAILIDNFVPKTSDLRVSSIPLPLPPEKRDTTLLIRTTHVSASHVDMLYFQGKHQNNRRHARPPFVLGTEFSGIIAYAPASSPFKPGDPVFGTARGAFADYVAVEAGTEGAVRRVPEAWGLRGAAAVGISGPVSYGALVYAGRMKKGETVLVLGAGGGLGVIAVQIAKQFGARVIAVVNTGAGSEGKVEMLKKLGADAVIGYQKEGWEEEVRKATPDGQGVHLVYDGVGAVLSSIKCCRFGGRVVIVGFAGRGGKMEDLKVNRVLLKQISLVGYRFGESSRQFPDHAKAVWDEFMQMVSEGKIKPVEYAESYNGLRDIPRALEDMHQRKVWGRAVVKISEEQGVEASRPRL</sequence>
<dbReference type="InterPro" id="IPR013154">
    <property type="entry name" value="ADH-like_N"/>
</dbReference>
<dbReference type="GO" id="GO:0008270">
    <property type="term" value="F:zinc ion binding"/>
    <property type="evidence" value="ECO:0007669"/>
    <property type="project" value="InterPro"/>
</dbReference>
<accession>A0A9P4IJQ3</accession>
<dbReference type="InterPro" id="IPR036291">
    <property type="entry name" value="NAD(P)-bd_dom_sf"/>
</dbReference>
<dbReference type="EMBL" id="ML978122">
    <property type="protein sequence ID" value="KAF2102830.1"/>
    <property type="molecule type" value="Genomic_DNA"/>
</dbReference>
<dbReference type="InterPro" id="IPR011032">
    <property type="entry name" value="GroES-like_sf"/>
</dbReference>
<dbReference type="Proteomes" id="UP000799772">
    <property type="component" value="Unassembled WGS sequence"/>
</dbReference>
<dbReference type="GO" id="GO:0016491">
    <property type="term" value="F:oxidoreductase activity"/>
    <property type="evidence" value="ECO:0007669"/>
    <property type="project" value="InterPro"/>
</dbReference>
<dbReference type="Pfam" id="PF08240">
    <property type="entry name" value="ADH_N"/>
    <property type="match status" value="1"/>
</dbReference>
<keyword evidence="3" id="KW-1185">Reference proteome</keyword>
<dbReference type="PROSITE" id="PS01162">
    <property type="entry name" value="QOR_ZETA_CRYSTAL"/>
    <property type="match status" value="1"/>
</dbReference>
<dbReference type="InterPro" id="IPR002364">
    <property type="entry name" value="Quin_OxRdtase/zeta-crystal_CS"/>
</dbReference>